<feature type="transmembrane region" description="Helical" evidence="6">
    <location>
        <begin position="212"/>
        <end position="231"/>
    </location>
</feature>
<reference evidence="7 8" key="1">
    <citation type="submission" date="2024-04" db="EMBL/GenBank/DDBJ databases">
        <authorList>
            <person name="Abashina T."/>
            <person name="Shaikin A."/>
        </authorList>
    </citation>
    <scope>NUCLEOTIDE SEQUENCE [LARGE SCALE GENOMIC DNA]</scope>
    <source>
        <strain evidence="7 8">AAFK</strain>
    </source>
</reference>
<feature type="transmembrane region" description="Helical" evidence="6">
    <location>
        <begin position="405"/>
        <end position="423"/>
    </location>
</feature>
<feature type="transmembrane region" description="Helical" evidence="6">
    <location>
        <begin position="373"/>
        <end position="393"/>
    </location>
</feature>
<feature type="transmembrane region" description="Helical" evidence="6">
    <location>
        <begin position="29"/>
        <end position="50"/>
    </location>
</feature>
<keyword evidence="8" id="KW-1185">Reference proteome</keyword>
<comment type="caution">
    <text evidence="7">The sequence shown here is derived from an EMBL/GenBank/DDBJ whole genome shotgun (WGS) entry which is preliminary data.</text>
</comment>
<keyword evidence="5 6" id="KW-0472">Membrane</keyword>
<dbReference type="InterPro" id="IPR002293">
    <property type="entry name" value="AA/rel_permease1"/>
</dbReference>
<dbReference type="PIRSF" id="PIRSF006060">
    <property type="entry name" value="AA_transporter"/>
    <property type="match status" value="1"/>
</dbReference>
<proteinExistence type="predicted"/>
<organism evidence="7 8">
    <name type="scientific">Thermithiobacillus plumbiphilus</name>
    <dbReference type="NCBI Taxonomy" id="1729899"/>
    <lineage>
        <taxon>Bacteria</taxon>
        <taxon>Pseudomonadati</taxon>
        <taxon>Pseudomonadota</taxon>
        <taxon>Acidithiobacillia</taxon>
        <taxon>Acidithiobacillales</taxon>
        <taxon>Thermithiobacillaceae</taxon>
        <taxon>Thermithiobacillus</taxon>
    </lineage>
</organism>
<dbReference type="EMBL" id="JBBPCO010000001">
    <property type="protein sequence ID" value="MEK8088329.1"/>
    <property type="molecule type" value="Genomic_DNA"/>
</dbReference>
<evidence type="ECO:0000313" key="8">
    <source>
        <dbReference type="Proteomes" id="UP001446205"/>
    </source>
</evidence>
<feature type="transmembrane region" description="Helical" evidence="6">
    <location>
        <begin position="57"/>
        <end position="77"/>
    </location>
</feature>
<keyword evidence="4 6" id="KW-1133">Transmembrane helix</keyword>
<keyword evidence="2" id="KW-0813">Transport</keyword>
<evidence type="ECO:0000313" key="7">
    <source>
        <dbReference type="EMBL" id="MEK8088329.1"/>
    </source>
</evidence>
<dbReference type="Proteomes" id="UP001446205">
    <property type="component" value="Unassembled WGS sequence"/>
</dbReference>
<dbReference type="RefSeq" id="WP_341369395.1">
    <property type="nucleotide sequence ID" value="NZ_JBBPCO010000001.1"/>
</dbReference>
<comment type="subcellular location">
    <subcellularLocation>
        <location evidence="1">Membrane</location>
        <topology evidence="1">Multi-pass membrane protein</topology>
    </subcellularLocation>
</comment>
<feature type="transmembrane region" description="Helical" evidence="6">
    <location>
        <begin position="181"/>
        <end position="200"/>
    </location>
</feature>
<feature type="transmembrane region" description="Helical" evidence="6">
    <location>
        <begin position="429"/>
        <end position="448"/>
    </location>
</feature>
<sequence length="461" mass="49160">MSLFRTKSIESALEQGKSGLHRALGGMDLVLLGIGAVIGTGIFVLTGIAAANNAGPAITLSFVVSGLAAILAALVYAELASSVPIAGSAYTYSYVSLGEFLAWLIGWDLMLEYGVASSVVAIGWSGYFNHILEALGISLPVALTKAPHEGGIMNLSAFIIILLVSAVLAIGVKQSSRFNNVVVMIKLAVIALFIIVAAKHVDVKLWQPYMPFGWQGVMSGAALIFFAYIGFDAVSTAAEEARNPQRDLPIGLLGSLLVCTLIYLVVSAELTGLLPYHQLDVSYPVAYALARVGEHLASSLIAVGAIAGLTSVLLVLLYAQSRIFFSMSRDGLLPPVFCAVHPRFRTPTRIILLTGVMAAMVAGFLPIHEVAGLVNAGTLTAFVLVSFSVLVLRRTRPDLPRPFKTPFMPWTPILAIIFCTYLIASLSAFTLKSFAIWTAIGLIVYFFYARSHSHLATRPNG</sequence>
<dbReference type="PANTHER" id="PTHR43243:SF4">
    <property type="entry name" value="CATIONIC AMINO ACID TRANSPORTER 4"/>
    <property type="match status" value="1"/>
</dbReference>
<evidence type="ECO:0000256" key="5">
    <source>
        <dbReference type="ARBA" id="ARBA00023136"/>
    </source>
</evidence>
<feature type="transmembrane region" description="Helical" evidence="6">
    <location>
        <begin position="113"/>
        <end position="132"/>
    </location>
</feature>
<feature type="transmembrane region" description="Helical" evidence="6">
    <location>
        <begin position="350"/>
        <end position="367"/>
    </location>
</feature>
<keyword evidence="3 6" id="KW-0812">Transmembrane</keyword>
<feature type="transmembrane region" description="Helical" evidence="6">
    <location>
        <begin position="152"/>
        <end position="172"/>
    </location>
</feature>
<dbReference type="Gene3D" id="1.20.1740.10">
    <property type="entry name" value="Amino acid/polyamine transporter I"/>
    <property type="match status" value="1"/>
</dbReference>
<dbReference type="Pfam" id="PF13520">
    <property type="entry name" value="AA_permease_2"/>
    <property type="match status" value="1"/>
</dbReference>
<evidence type="ECO:0000256" key="1">
    <source>
        <dbReference type="ARBA" id="ARBA00004141"/>
    </source>
</evidence>
<gene>
    <name evidence="7" type="ORF">WOB96_00990</name>
</gene>
<dbReference type="PANTHER" id="PTHR43243">
    <property type="entry name" value="INNER MEMBRANE TRANSPORTER YGJI-RELATED"/>
    <property type="match status" value="1"/>
</dbReference>
<feature type="transmembrane region" description="Helical" evidence="6">
    <location>
        <begin position="89"/>
        <end position="106"/>
    </location>
</feature>
<evidence type="ECO:0000256" key="6">
    <source>
        <dbReference type="SAM" id="Phobius"/>
    </source>
</evidence>
<feature type="transmembrane region" description="Helical" evidence="6">
    <location>
        <begin position="252"/>
        <end position="276"/>
    </location>
</feature>
<evidence type="ECO:0000256" key="3">
    <source>
        <dbReference type="ARBA" id="ARBA00022692"/>
    </source>
</evidence>
<accession>A0ABU9D440</accession>
<evidence type="ECO:0000256" key="4">
    <source>
        <dbReference type="ARBA" id="ARBA00022989"/>
    </source>
</evidence>
<name>A0ABU9D440_9PROT</name>
<protein>
    <submittedName>
        <fullName evidence="7">Amino acid permease</fullName>
    </submittedName>
</protein>
<feature type="transmembrane region" description="Helical" evidence="6">
    <location>
        <begin position="296"/>
        <end position="319"/>
    </location>
</feature>
<evidence type="ECO:0000256" key="2">
    <source>
        <dbReference type="ARBA" id="ARBA00022448"/>
    </source>
</evidence>